<dbReference type="EMBL" id="JAAIUW010000009">
    <property type="protein sequence ID" value="KAF7814191.1"/>
    <property type="molecule type" value="Genomic_DNA"/>
</dbReference>
<name>A0A834WCK9_9FABA</name>
<dbReference type="AlphaFoldDB" id="A0A834WCK9"/>
<evidence type="ECO:0000256" key="2">
    <source>
        <dbReference type="ARBA" id="ARBA00012513"/>
    </source>
</evidence>
<dbReference type="InterPro" id="IPR017441">
    <property type="entry name" value="Protein_kinase_ATP_BS"/>
</dbReference>
<evidence type="ECO:0000256" key="1">
    <source>
        <dbReference type="ARBA" id="ARBA00004167"/>
    </source>
</evidence>
<dbReference type="InterPro" id="IPR024788">
    <property type="entry name" value="Malectin-like_Carb-bd_dom"/>
</dbReference>
<comment type="catalytic activity">
    <reaction evidence="15">
        <text>L-seryl-[protein] + ATP = O-phospho-L-seryl-[protein] + ADP + H(+)</text>
        <dbReference type="Rhea" id="RHEA:17989"/>
        <dbReference type="Rhea" id="RHEA-COMP:9863"/>
        <dbReference type="Rhea" id="RHEA-COMP:11604"/>
        <dbReference type="ChEBI" id="CHEBI:15378"/>
        <dbReference type="ChEBI" id="CHEBI:29999"/>
        <dbReference type="ChEBI" id="CHEBI:30616"/>
        <dbReference type="ChEBI" id="CHEBI:83421"/>
        <dbReference type="ChEBI" id="CHEBI:456216"/>
        <dbReference type="EC" id="2.7.11.1"/>
    </reaction>
</comment>
<keyword evidence="20" id="KW-1185">Reference proteome</keyword>
<dbReference type="SUPFAM" id="SSF52058">
    <property type="entry name" value="L domain-like"/>
    <property type="match status" value="1"/>
</dbReference>
<evidence type="ECO:0000256" key="6">
    <source>
        <dbReference type="ARBA" id="ARBA00022692"/>
    </source>
</evidence>
<accession>A0A834WCK9</accession>
<dbReference type="PROSITE" id="PS00107">
    <property type="entry name" value="PROTEIN_KINASE_ATP"/>
    <property type="match status" value="1"/>
</dbReference>
<keyword evidence="5" id="KW-0808">Transferase</keyword>
<keyword evidence="3" id="KW-0723">Serine/threonine-protein kinase</keyword>
<keyword evidence="6 17" id="KW-0812">Transmembrane</keyword>
<feature type="transmembrane region" description="Helical" evidence="17">
    <location>
        <begin position="188"/>
        <end position="212"/>
    </location>
</feature>
<dbReference type="Gene3D" id="1.10.510.10">
    <property type="entry name" value="Transferase(Phosphotransferase) domain 1"/>
    <property type="match status" value="1"/>
</dbReference>
<dbReference type="InterPro" id="IPR001611">
    <property type="entry name" value="Leu-rich_rpt"/>
</dbReference>
<dbReference type="FunFam" id="1.10.510.10:FF:001023">
    <property type="entry name" value="Os07g0541700 protein"/>
    <property type="match status" value="1"/>
</dbReference>
<evidence type="ECO:0000256" key="9">
    <source>
        <dbReference type="ARBA" id="ARBA00022741"/>
    </source>
</evidence>
<evidence type="ECO:0000256" key="7">
    <source>
        <dbReference type="ARBA" id="ARBA00022729"/>
    </source>
</evidence>
<evidence type="ECO:0000256" key="11">
    <source>
        <dbReference type="ARBA" id="ARBA00022840"/>
    </source>
</evidence>
<keyword evidence="10 19" id="KW-0418">Kinase</keyword>
<evidence type="ECO:0000256" key="17">
    <source>
        <dbReference type="SAM" id="Phobius"/>
    </source>
</evidence>
<protein>
    <recommendedName>
        <fullName evidence="2">non-specific serine/threonine protein kinase</fullName>
        <ecNumber evidence="2">2.7.11.1</ecNumber>
    </recommendedName>
</protein>
<comment type="catalytic activity">
    <reaction evidence="14">
        <text>L-threonyl-[protein] + ATP = O-phospho-L-threonyl-[protein] + ADP + H(+)</text>
        <dbReference type="Rhea" id="RHEA:46608"/>
        <dbReference type="Rhea" id="RHEA-COMP:11060"/>
        <dbReference type="Rhea" id="RHEA-COMP:11605"/>
        <dbReference type="ChEBI" id="CHEBI:15378"/>
        <dbReference type="ChEBI" id="CHEBI:30013"/>
        <dbReference type="ChEBI" id="CHEBI:30616"/>
        <dbReference type="ChEBI" id="CHEBI:61977"/>
        <dbReference type="ChEBI" id="CHEBI:456216"/>
        <dbReference type="EC" id="2.7.11.1"/>
    </reaction>
</comment>
<keyword evidence="11 16" id="KW-0067">ATP-binding</keyword>
<keyword evidence="4" id="KW-0433">Leucine-rich repeat</keyword>
<dbReference type="PROSITE" id="PS50011">
    <property type="entry name" value="PROTEIN_KINASE_DOM"/>
    <property type="match status" value="1"/>
</dbReference>
<dbReference type="GO" id="GO:0004674">
    <property type="term" value="F:protein serine/threonine kinase activity"/>
    <property type="evidence" value="ECO:0007669"/>
    <property type="project" value="UniProtKB-KW"/>
</dbReference>
<evidence type="ECO:0000256" key="14">
    <source>
        <dbReference type="ARBA" id="ARBA00047899"/>
    </source>
</evidence>
<keyword evidence="8" id="KW-0677">Repeat</keyword>
<dbReference type="GO" id="GO:0016020">
    <property type="term" value="C:membrane"/>
    <property type="evidence" value="ECO:0007669"/>
    <property type="project" value="UniProtKB-SubCell"/>
</dbReference>
<dbReference type="CDD" id="cd14066">
    <property type="entry name" value="STKc_IRAK"/>
    <property type="match status" value="1"/>
</dbReference>
<dbReference type="Proteomes" id="UP000634136">
    <property type="component" value="Unassembled WGS sequence"/>
</dbReference>
<dbReference type="InterPro" id="IPR000719">
    <property type="entry name" value="Prot_kinase_dom"/>
</dbReference>
<dbReference type="PANTHER" id="PTHR45631:SF212">
    <property type="entry name" value="PROTEIN KINASE DOMAIN-CONTAINING PROTEIN"/>
    <property type="match status" value="1"/>
</dbReference>
<evidence type="ECO:0000256" key="4">
    <source>
        <dbReference type="ARBA" id="ARBA00022614"/>
    </source>
</evidence>
<evidence type="ECO:0000256" key="16">
    <source>
        <dbReference type="PROSITE-ProRule" id="PRU10141"/>
    </source>
</evidence>
<proteinExistence type="predicted"/>
<dbReference type="OrthoDB" id="2013020at2759"/>
<reference evidence="19" key="1">
    <citation type="submission" date="2020-09" db="EMBL/GenBank/DDBJ databases">
        <title>Genome-Enabled Discovery of Anthraquinone Biosynthesis in Senna tora.</title>
        <authorList>
            <person name="Kang S.-H."/>
            <person name="Pandey R.P."/>
            <person name="Lee C.-M."/>
            <person name="Sim J.-S."/>
            <person name="Jeong J.-T."/>
            <person name="Choi B.-S."/>
            <person name="Jung M."/>
            <person name="Ginzburg D."/>
            <person name="Zhao K."/>
            <person name="Won S.Y."/>
            <person name="Oh T.-J."/>
            <person name="Yu Y."/>
            <person name="Kim N.-H."/>
            <person name="Lee O.R."/>
            <person name="Lee T.-H."/>
            <person name="Bashyal P."/>
            <person name="Kim T.-S."/>
            <person name="Lee W.-H."/>
            <person name="Kawkins C."/>
            <person name="Kim C.-K."/>
            <person name="Kim J.S."/>
            <person name="Ahn B.O."/>
            <person name="Rhee S.Y."/>
            <person name="Sohng J.K."/>
        </authorList>
    </citation>
    <scope>NUCLEOTIDE SEQUENCE</scope>
    <source>
        <tissue evidence="19">Leaf</tissue>
    </source>
</reference>
<sequence length="548" mass="61364">MNGDAGFISIDCGAKEDYVEETSGIWYETDEKFIGTGNTYPTSPDFSFDSSPTVDGPLRTLRSFPEGERNCYSLKPKQSNKYMIRALFAYGNYDNKNQVPIFDLYLGVNYWTTIRLHNNHPKDLSNNELTGQLPKFLANLPNLKLLNLTGNKLTGIIPKGLREKANLQLSVANNPGLCQTDSCKKHKFVIPLIASIAVLVIIVMVSLIIWRLRKKRLDQSQRTRFLKQKNQAFSYSQILRITNNFETTIGEGGFGKVYLGTLEDGTQVAVKILSSSSRQGYKEFQSEAQLLTVIHHKNLVSLIGYCNEDNVKALIYEYMDNGDLSQLLSEKNPNVLKWNERLQVAVDAAKGLEYLHNGCKTPIIHRDLKPSNILLNKSMLAKIAYFGLSKAFQNDIDSHLSTQPAGTPGYIDPEFQRSGILNKKSDIYSFGIILLQLITGHPPIRRFEKISFIVDWVGPKIECGDIKGIVDSRLDGVFGVISAWKVVEIAMSCTASEPTQRSDISYILQELKECLALEMDNVKTHKNASSSSLSYIGHDESITIPSAR</sequence>
<evidence type="ECO:0000256" key="5">
    <source>
        <dbReference type="ARBA" id="ARBA00022679"/>
    </source>
</evidence>
<evidence type="ECO:0000256" key="3">
    <source>
        <dbReference type="ARBA" id="ARBA00022527"/>
    </source>
</evidence>
<feature type="binding site" evidence="16">
    <location>
        <position position="271"/>
    </location>
    <ligand>
        <name>ATP</name>
        <dbReference type="ChEBI" id="CHEBI:30616"/>
    </ligand>
</feature>
<keyword evidence="13 17" id="KW-0472">Membrane</keyword>
<dbReference type="InterPro" id="IPR032675">
    <property type="entry name" value="LRR_dom_sf"/>
</dbReference>
<dbReference type="GO" id="GO:0005524">
    <property type="term" value="F:ATP binding"/>
    <property type="evidence" value="ECO:0007669"/>
    <property type="project" value="UniProtKB-UniRule"/>
</dbReference>
<gene>
    <name evidence="19" type="ORF">G2W53_028160</name>
</gene>
<keyword evidence="12 17" id="KW-1133">Transmembrane helix</keyword>
<dbReference type="Pfam" id="PF12819">
    <property type="entry name" value="Malectin_like"/>
    <property type="match status" value="1"/>
</dbReference>
<dbReference type="InterPro" id="IPR001245">
    <property type="entry name" value="Ser-Thr/Tyr_kinase_cat_dom"/>
</dbReference>
<dbReference type="InterPro" id="IPR008271">
    <property type="entry name" value="Ser/Thr_kinase_AS"/>
</dbReference>
<evidence type="ECO:0000256" key="12">
    <source>
        <dbReference type="ARBA" id="ARBA00022989"/>
    </source>
</evidence>
<keyword evidence="7" id="KW-0732">Signal</keyword>
<feature type="domain" description="Protein kinase" evidence="18">
    <location>
        <begin position="243"/>
        <end position="515"/>
    </location>
</feature>
<keyword evidence="9 16" id="KW-0547">Nucleotide-binding</keyword>
<dbReference type="FunFam" id="3.30.200.20:FF:000394">
    <property type="entry name" value="Leucine-rich repeat receptor-like protein kinase"/>
    <property type="match status" value="1"/>
</dbReference>
<dbReference type="EC" id="2.7.11.1" evidence="2"/>
<evidence type="ECO:0000313" key="20">
    <source>
        <dbReference type="Proteomes" id="UP000634136"/>
    </source>
</evidence>
<evidence type="ECO:0000256" key="10">
    <source>
        <dbReference type="ARBA" id="ARBA00022777"/>
    </source>
</evidence>
<dbReference type="PROSITE" id="PS00108">
    <property type="entry name" value="PROTEIN_KINASE_ST"/>
    <property type="match status" value="1"/>
</dbReference>
<dbReference type="SMART" id="SM00220">
    <property type="entry name" value="S_TKc"/>
    <property type="match status" value="1"/>
</dbReference>
<evidence type="ECO:0000256" key="13">
    <source>
        <dbReference type="ARBA" id="ARBA00023136"/>
    </source>
</evidence>
<evidence type="ECO:0000313" key="19">
    <source>
        <dbReference type="EMBL" id="KAF7814191.1"/>
    </source>
</evidence>
<evidence type="ECO:0000256" key="15">
    <source>
        <dbReference type="ARBA" id="ARBA00048679"/>
    </source>
</evidence>
<dbReference type="Pfam" id="PF00560">
    <property type="entry name" value="LRR_1"/>
    <property type="match status" value="1"/>
</dbReference>
<dbReference type="Gene3D" id="3.80.10.10">
    <property type="entry name" value="Ribonuclease Inhibitor"/>
    <property type="match status" value="1"/>
</dbReference>
<dbReference type="Gene3D" id="3.30.200.20">
    <property type="entry name" value="Phosphorylase Kinase, domain 1"/>
    <property type="match status" value="1"/>
</dbReference>
<dbReference type="PANTHER" id="PTHR45631">
    <property type="entry name" value="OS07G0107800 PROTEIN-RELATED"/>
    <property type="match status" value="1"/>
</dbReference>
<comment type="caution">
    <text evidence="19">The sequence shown here is derived from an EMBL/GenBank/DDBJ whole genome shotgun (WGS) entry which is preliminary data.</text>
</comment>
<evidence type="ECO:0000259" key="18">
    <source>
        <dbReference type="PROSITE" id="PS50011"/>
    </source>
</evidence>
<evidence type="ECO:0000256" key="8">
    <source>
        <dbReference type="ARBA" id="ARBA00022737"/>
    </source>
</evidence>
<keyword evidence="19" id="KW-0675">Receptor</keyword>
<organism evidence="19 20">
    <name type="scientific">Senna tora</name>
    <dbReference type="NCBI Taxonomy" id="362788"/>
    <lineage>
        <taxon>Eukaryota</taxon>
        <taxon>Viridiplantae</taxon>
        <taxon>Streptophyta</taxon>
        <taxon>Embryophyta</taxon>
        <taxon>Tracheophyta</taxon>
        <taxon>Spermatophyta</taxon>
        <taxon>Magnoliopsida</taxon>
        <taxon>eudicotyledons</taxon>
        <taxon>Gunneridae</taxon>
        <taxon>Pentapetalae</taxon>
        <taxon>rosids</taxon>
        <taxon>fabids</taxon>
        <taxon>Fabales</taxon>
        <taxon>Fabaceae</taxon>
        <taxon>Caesalpinioideae</taxon>
        <taxon>Cassia clade</taxon>
        <taxon>Senna</taxon>
    </lineage>
</organism>
<dbReference type="Pfam" id="PF07714">
    <property type="entry name" value="PK_Tyr_Ser-Thr"/>
    <property type="match status" value="1"/>
</dbReference>
<comment type="subcellular location">
    <subcellularLocation>
        <location evidence="1">Membrane</location>
        <topology evidence="1">Single-pass membrane protein</topology>
    </subcellularLocation>
</comment>
<dbReference type="InterPro" id="IPR011009">
    <property type="entry name" value="Kinase-like_dom_sf"/>
</dbReference>
<dbReference type="SUPFAM" id="SSF56112">
    <property type="entry name" value="Protein kinase-like (PK-like)"/>
    <property type="match status" value="1"/>
</dbReference>